<reference evidence="6 7" key="1">
    <citation type="submission" date="2021-07" db="EMBL/GenBank/DDBJ databases">
        <title>The Aristolochia fimbriata genome: insights into angiosperm evolution, floral development and chemical biosynthesis.</title>
        <authorList>
            <person name="Jiao Y."/>
        </authorList>
    </citation>
    <scope>NUCLEOTIDE SEQUENCE [LARGE SCALE GENOMIC DNA]</scope>
    <source>
        <strain evidence="6">IBCAS-2021</strain>
        <tissue evidence="6">Leaf</tissue>
    </source>
</reference>
<comment type="similarity">
    <text evidence="1">Belongs to the universal ribosomal protein uS15 family.</text>
</comment>
<feature type="compositionally biased region" description="Basic and acidic residues" evidence="5">
    <location>
        <begin position="97"/>
        <end position="107"/>
    </location>
</feature>
<dbReference type="GO" id="GO:0005737">
    <property type="term" value="C:cytoplasm"/>
    <property type="evidence" value="ECO:0007669"/>
    <property type="project" value="UniProtKB-ARBA"/>
</dbReference>
<evidence type="ECO:0000256" key="5">
    <source>
        <dbReference type="SAM" id="MobiDB-lite"/>
    </source>
</evidence>
<dbReference type="SUPFAM" id="SSF47060">
    <property type="entry name" value="S15/NS1 RNA-binding domain"/>
    <property type="match status" value="1"/>
</dbReference>
<dbReference type="NCBIfam" id="TIGR00952">
    <property type="entry name" value="S15_bact"/>
    <property type="match status" value="1"/>
</dbReference>
<dbReference type="GO" id="GO:0003735">
    <property type="term" value="F:structural constituent of ribosome"/>
    <property type="evidence" value="ECO:0007669"/>
    <property type="project" value="InterPro"/>
</dbReference>
<sequence length="432" mass="48360">MAAMALRLRPKYRTLPTCHYVRTYCSSSPPPPPSNEDDNNAASNKEKSSESSSGSDLFNDIKARLRQSPPPRRRPQYSSPQFTATPERPSEAVALSEIRKNLAEFRARSAPPDQPTKTTGTSPISFQAIYQSNMASKTQEANTQSATPFDAIRESLHRIAKPTTRSPLKGAQSIDPSVIGSIRARIMENGATGQSSAQQAMPKFGEESEKKEDKSPSNRAIFVRSYSLTELGEKLKALRPDGAEKKNDWFSLSELNERLIKLREAEVEASKSWGKGLGVEVLRESLTKLKNVEENKKKPSAANILLGLQAPTFRTDSSLPPKDDLVEKYFHPDNMSAAEKLKLELERVRDDFKMSESDCGSTRVQIAQLTTKIKYLSGLLHKKDKHSRKGLVDMVQRRKKLLKYLRRTDWDSYCLVLSKLGLRDNVGYKSLA</sequence>
<dbReference type="InterPro" id="IPR005290">
    <property type="entry name" value="Ribosomal_uS15_bac-type"/>
</dbReference>
<dbReference type="GO" id="GO:1990904">
    <property type="term" value="C:ribonucleoprotein complex"/>
    <property type="evidence" value="ECO:0007669"/>
    <property type="project" value="UniProtKB-KW"/>
</dbReference>
<evidence type="ECO:0000313" key="6">
    <source>
        <dbReference type="EMBL" id="KAG9456229.1"/>
    </source>
</evidence>
<dbReference type="AlphaFoldDB" id="A0AAV7F6D7"/>
<evidence type="ECO:0000256" key="1">
    <source>
        <dbReference type="ARBA" id="ARBA00008434"/>
    </source>
</evidence>
<protein>
    <recommendedName>
        <fullName evidence="4">Small ribosomal subunit protein uS15c</fullName>
    </recommendedName>
</protein>
<dbReference type="CDD" id="cd00353">
    <property type="entry name" value="Ribosomal_S15p_S13e"/>
    <property type="match status" value="1"/>
</dbReference>
<dbReference type="SMART" id="SM01387">
    <property type="entry name" value="Ribosomal_S15"/>
    <property type="match status" value="1"/>
</dbReference>
<comment type="caution">
    <text evidence="6">The sequence shown here is derived from an EMBL/GenBank/DDBJ whole genome shotgun (WGS) entry which is preliminary data.</text>
</comment>
<dbReference type="PANTHER" id="PTHR47546">
    <property type="entry name" value="S15/NS1, RNA-BINDING PROTEIN"/>
    <property type="match status" value="1"/>
</dbReference>
<evidence type="ECO:0000256" key="2">
    <source>
        <dbReference type="ARBA" id="ARBA00022980"/>
    </source>
</evidence>
<dbReference type="EMBL" id="JAINDJ010000002">
    <property type="protein sequence ID" value="KAG9456229.1"/>
    <property type="molecule type" value="Genomic_DNA"/>
</dbReference>
<dbReference type="PANTHER" id="PTHR47546:SF3">
    <property type="entry name" value="30S RIBOSOMAL PROTEIN S15, CHLOROPLASTIC"/>
    <property type="match status" value="1"/>
</dbReference>
<dbReference type="Pfam" id="PF00312">
    <property type="entry name" value="Ribosomal_S15"/>
    <property type="match status" value="1"/>
</dbReference>
<dbReference type="Proteomes" id="UP000825729">
    <property type="component" value="Unassembled WGS sequence"/>
</dbReference>
<gene>
    <name evidence="6" type="ORF">H6P81_000737</name>
</gene>
<dbReference type="Gene3D" id="1.10.287.10">
    <property type="entry name" value="S15/NS1, RNA-binding"/>
    <property type="match status" value="1"/>
</dbReference>
<dbReference type="InterPro" id="IPR009068">
    <property type="entry name" value="uS15_NS1_RNA-bd_sf"/>
</dbReference>
<dbReference type="HAMAP" id="MF_01343_B">
    <property type="entry name" value="Ribosomal_uS15_B"/>
    <property type="match status" value="1"/>
</dbReference>
<accession>A0AAV7F6D7</accession>
<name>A0AAV7F6D7_ARIFI</name>
<dbReference type="InterPro" id="IPR000589">
    <property type="entry name" value="Ribosomal_uS15"/>
</dbReference>
<organism evidence="6 7">
    <name type="scientific">Aristolochia fimbriata</name>
    <name type="common">White veined hardy Dutchman's pipe vine</name>
    <dbReference type="NCBI Taxonomy" id="158543"/>
    <lineage>
        <taxon>Eukaryota</taxon>
        <taxon>Viridiplantae</taxon>
        <taxon>Streptophyta</taxon>
        <taxon>Embryophyta</taxon>
        <taxon>Tracheophyta</taxon>
        <taxon>Spermatophyta</taxon>
        <taxon>Magnoliopsida</taxon>
        <taxon>Magnoliidae</taxon>
        <taxon>Piperales</taxon>
        <taxon>Aristolochiaceae</taxon>
        <taxon>Aristolochia</taxon>
    </lineage>
</organism>
<evidence type="ECO:0000256" key="3">
    <source>
        <dbReference type="ARBA" id="ARBA00023274"/>
    </source>
</evidence>
<dbReference type="GO" id="GO:0006412">
    <property type="term" value="P:translation"/>
    <property type="evidence" value="ECO:0007669"/>
    <property type="project" value="InterPro"/>
</dbReference>
<feature type="region of interest" description="Disordered" evidence="5">
    <location>
        <begin position="190"/>
        <end position="218"/>
    </location>
</feature>
<feature type="compositionally biased region" description="Polar residues" evidence="5">
    <location>
        <begin position="115"/>
        <end position="145"/>
    </location>
</feature>
<dbReference type="GO" id="GO:0005840">
    <property type="term" value="C:ribosome"/>
    <property type="evidence" value="ECO:0007669"/>
    <property type="project" value="UniProtKB-KW"/>
</dbReference>
<feature type="region of interest" description="Disordered" evidence="5">
    <location>
        <begin position="23"/>
        <end position="145"/>
    </location>
</feature>
<proteinExistence type="inferred from homology"/>
<keyword evidence="3" id="KW-0687">Ribonucleoprotein</keyword>
<keyword evidence="2" id="KW-0689">Ribosomal protein</keyword>
<keyword evidence="7" id="KW-1185">Reference proteome</keyword>
<feature type="compositionally biased region" description="Basic and acidic residues" evidence="5">
    <location>
        <begin position="204"/>
        <end position="216"/>
    </location>
</feature>
<evidence type="ECO:0000256" key="4">
    <source>
        <dbReference type="ARBA" id="ARBA00035250"/>
    </source>
</evidence>
<evidence type="ECO:0000313" key="7">
    <source>
        <dbReference type="Proteomes" id="UP000825729"/>
    </source>
</evidence>